<gene>
    <name evidence="1" type="ORF">QFC19_007962</name>
</gene>
<comment type="caution">
    <text evidence="1">The sequence shown here is derived from an EMBL/GenBank/DDBJ whole genome shotgun (WGS) entry which is preliminary data.</text>
</comment>
<proteinExistence type="predicted"/>
<dbReference type="EMBL" id="JASBWR010000112">
    <property type="protein sequence ID" value="KAJ9094354.1"/>
    <property type="molecule type" value="Genomic_DNA"/>
</dbReference>
<reference evidence="1" key="1">
    <citation type="submission" date="2023-04" db="EMBL/GenBank/DDBJ databases">
        <title>Draft Genome sequencing of Naganishia species isolated from polar environments using Oxford Nanopore Technology.</title>
        <authorList>
            <person name="Leo P."/>
            <person name="Venkateswaran K."/>
        </authorList>
    </citation>
    <scope>NUCLEOTIDE SEQUENCE</scope>
    <source>
        <strain evidence="1">MNA-CCFEE 5261</strain>
    </source>
</reference>
<protein>
    <submittedName>
        <fullName evidence="1">Uncharacterized protein</fullName>
    </submittedName>
</protein>
<evidence type="ECO:0000313" key="1">
    <source>
        <dbReference type="EMBL" id="KAJ9094354.1"/>
    </source>
</evidence>
<organism evidence="1 2">
    <name type="scientific">Naganishia cerealis</name>
    <dbReference type="NCBI Taxonomy" id="610337"/>
    <lineage>
        <taxon>Eukaryota</taxon>
        <taxon>Fungi</taxon>
        <taxon>Dikarya</taxon>
        <taxon>Basidiomycota</taxon>
        <taxon>Agaricomycotina</taxon>
        <taxon>Tremellomycetes</taxon>
        <taxon>Filobasidiales</taxon>
        <taxon>Filobasidiaceae</taxon>
        <taxon>Naganishia</taxon>
    </lineage>
</organism>
<dbReference type="Proteomes" id="UP001241377">
    <property type="component" value="Unassembled WGS sequence"/>
</dbReference>
<name>A0ACC2V591_9TREE</name>
<sequence>MPKDPQDDAPFTLPADGADTPPSIPEPGQAGEQSKVRVILGLLKRLMGVSDVANLIHPHTREPLVRTYLHDPADDEPLLTAAGGIATPSGNSPALGPADGSDEASIRSFASKTSARVGKPVGPGTLLKSMSNLSLRQGAQAAPNGNGNENSETTGEQVVVFLCEQVSHHPPISSAYYACPEKGVEMTCVDQISAKVSGMTVQVTPGEANKGLFISLSEPSQGAGEVSNVREGKIHVQSSDADAWPVRHMADLE</sequence>
<evidence type="ECO:0000313" key="2">
    <source>
        <dbReference type="Proteomes" id="UP001241377"/>
    </source>
</evidence>
<accession>A0ACC2V591</accession>
<keyword evidence="2" id="KW-1185">Reference proteome</keyword>